<dbReference type="Proteomes" id="UP000053558">
    <property type="component" value="Unassembled WGS sequence"/>
</dbReference>
<dbReference type="RefSeq" id="XP_007773478.1">
    <property type="nucleotide sequence ID" value="XM_007775288.1"/>
</dbReference>
<dbReference type="GeneID" id="19206071"/>
<accession>A0A5M3MC44</accession>
<evidence type="ECO:0000313" key="2">
    <source>
        <dbReference type="Proteomes" id="UP000053558"/>
    </source>
</evidence>
<gene>
    <name evidence="1" type="ORF">CONPUDRAFT_168800</name>
</gene>
<evidence type="ECO:0000313" key="1">
    <source>
        <dbReference type="EMBL" id="EIW76221.1"/>
    </source>
</evidence>
<comment type="caution">
    <text evidence="1">The sequence shown here is derived from an EMBL/GenBank/DDBJ whole genome shotgun (WGS) entry which is preliminary data.</text>
</comment>
<proteinExistence type="predicted"/>
<dbReference type="EMBL" id="JH711586">
    <property type="protein sequence ID" value="EIW76221.1"/>
    <property type="molecule type" value="Genomic_DNA"/>
</dbReference>
<organism evidence="1 2">
    <name type="scientific">Coniophora puteana (strain RWD-64-598)</name>
    <name type="common">Brown rot fungus</name>
    <dbReference type="NCBI Taxonomy" id="741705"/>
    <lineage>
        <taxon>Eukaryota</taxon>
        <taxon>Fungi</taxon>
        <taxon>Dikarya</taxon>
        <taxon>Basidiomycota</taxon>
        <taxon>Agaricomycotina</taxon>
        <taxon>Agaricomycetes</taxon>
        <taxon>Agaricomycetidae</taxon>
        <taxon>Boletales</taxon>
        <taxon>Coniophorineae</taxon>
        <taxon>Coniophoraceae</taxon>
        <taxon>Coniophora</taxon>
    </lineage>
</organism>
<keyword evidence="2" id="KW-1185">Reference proteome</keyword>
<reference evidence="2" key="1">
    <citation type="journal article" date="2012" name="Science">
        <title>The Paleozoic origin of enzymatic lignin decomposition reconstructed from 31 fungal genomes.</title>
        <authorList>
            <person name="Floudas D."/>
            <person name="Binder M."/>
            <person name="Riley R."/>
            <person name="Barry K."/>
            <person name="Blanchette R.A."/>
            <person name="Henrissat B."/>
            <person name="Martinez A.T."/>
            <person name="Otillar R."/>
            <person name="Spatafora J.W."/>
            <person name="Yadav J.S."/>
            <person name="Aerts A."/>
            <person name="Benoit I."/>
            <person name="Boyd A."/>
            <person name="Carlson A."/>
            <person name="Copeland A."/>
            <person name="Coutinho P.M."/>
            <person name="de Vries R.P."/>
            <person name="Ferreira P."/>
            <person name="Findley K."/>
            <person name="Foster B."/>
            <person name="Gaskell J."/>
            <person name="Glotzer D."/>
            <person name="Gorecki P."/>
            <person name="Heitman J."/>
            <person name="Hesse C."/>
            <person name="Hori C."/>
            <person name="Igarashi K."/>
            <person name="Jurgens J.A."/>
            <person name="Kallen N."/>
            <person name="Kersten P."/>
            <person name="Kohler A."/>
            <person name="Kuees U."/>
            <person name="Kumar T.K.A."/>
            <person name="Kuo A."/>
            <person name="LaButti K."/>
            <person name="Larrondo L.F."/>
            <person name="Lindquist E."/>
            <person name="Ling A."/>
            <person name="Lombard V."/>
            <person name="Lucas S."/>
            <person name="Lundell T."/>
            <person name="Martin R."/>
            <person name="McLaughlin D.J."/>
            <person name="Morgenstern I."/>
            <person name="Morin E."/>
            <person name="Murat C."/>
            <person name="Nagy L.G."/>
            <person name="Nolan M."/>
            <person name="Ohm R.A."/>
            <person name="Patyshakuliyeva A."/>
            <person name="Rokas A."/>
            <person name="Ruiz-Duenas F.J."/>
            <person name="Sabat G."/>
            <person name="Salamov A."/>
            <person name="Samejima M."/>
            <person name="Schmutz J."/>
            <person name="Slot J.C."/>
            <person name="St John F."/>
            <person name="Stenlid J."/>
            <person name="Sun H."/>
            <person name="Sun S."/>
            <person name="Syed K."/>
            <person name="Tsang A."/>
            <person name="Wiebenga A."/>
            <person name="Young D."/>
            <person name="Pisabarro A."/>
            <person name="Eastwood D.C."/>
            <person name="Martin F."/>
            <person name="Cullen D."/>
            <person name="Grigoriev I.V."/>
            <person name="Hibbett D.S."/>
        </authorList>
    </citation>
    <scope>NUCLEOTIDE SEQUENCE [LARGE SCALE GENOMIC DNA]</scope>
    <source>
        <strain evidence="2">RWD-64-598 SS2</strain>
    </source>
</reference>
<dbReference type="AlphaFoldDB" id="A0A5M3MC44"/>
<dbReference type="OrthoDB" id="3214669at2759"/>
<feature type="non-terminal residue" evidence="1">
    <location>
        <position position="255"/>
    </location>
</feature>
<dbReference type="KEGG" id="cput:CONPUDRAFT_168800"/>
<sequence>MATAPSSSLSYPQTFQTVAGPGKGISPKAFRDFLNETVNQDFLSNNPTQAVRDNKEKWIALLHGLSKEILGHFPYFEPELAGTINEKIALAHISLDIFPNVIQRAETLYSDAEDLTKVLFVKLLGFCTCAETWANVITDGQDETPSASALYPKASASLVCYLRALGNSLRYGRRQRLPLWKALDEILRASLDICEEITTNPLPSFPLRIQFFTTPHIVTDETTIDEQSGLCVTLPTDRQVSVFSSVTMEVISNAL</sequence>
<name>A0A5M3MC44_CONPW</name>
<protein>
    <submittedName>
        <fullName evidence="1">Uncharacterized protein</fullName>
    </submittedName>
</protein>